<dbReference type="InterPro" id="IPR029056">
    <property type="entry name" value="Ribokinase-like"/>
</dbReference>
<feature type="domain" description="Pyridoxamine kinase/Phosphomethylpyrimidine kinase" evidence="6">
    <location>
        <begin position="79"/>
        <end position="265"/>
    </location>
</feature>
<dbReference type="RefSeq" id="WP_090412558.1">
    <property type="nucleotide sequence ID" value="NZ_CAJKZB010000009.1"/>
</dbReference>
<dbReference type="AlphaFoldDB" id="A0A1I5JFF0"/>
<keyword evidence="2 7" id="KW-0808">Transferase</keyword>
<dbReference type="InterPro" id="IPR004625">
    <property type="entry name" value="PyrdxlKinase"/>
</dbReference>
<dbReference type="GO" id="GO:0005829">
    <property type="term" value="C:cytosol"/>
    <property type="evidence" value="ECO:0007669"/>
    <property type="project" value="TreeGrafter"/>
</dbReference>
<name>A0A1I5JFF0_9FIRM</name>
<dbReference type="InterPro" id="IPR013749">
    <property type="entry name" value="PM/HMP-P_kinase-1"/>
</dbReference>
<evidence type="ECO:0000313" key="8">
    <source>
        <dbReference type="Proteomes" id="UP000586254"/>
    </source>
</evidence>
<dbReference type="GO" id="GO:0009443">
    <property type="term" value="P:pyridoxal 5'-phosphate salvage"/>
    <property type="evidence" value="ECO:0007669"/>
    <property type="project" value="InterPro"/>
</dbReference>
<evidence type="ECO:0000256" key="5">
    <source>
        <dbReference type="ARBA" id="ARBA00022840"/>
    </source>
</evidence>
<accession>A0A1I5JFF0</accession>
<proteinExistence type="predicted"/>
<comment type="caution">
    <text evidence="7">The sequence shown here is derived from an EMBL/GenBank/DDBJ whole genome shotgun (WGS) entry which is preliminary data.</text>
</comment>
<evidence type="ECO:0000256" key="2">
    <source>
        <dbReference type="ARBA" id="ARBA00022679"/>
    </source>
</evidence>
<evidence type="ECO:0000313" key="7">
    <source>
        <dbReference type="EMBL" id="NZA39063.1"/>
    </source>
</evidence>
<dbReference type="PANTHER" id="PTHR10534:SF2">
    <property type="entry name" value="PYRIDOXAL KINASE"/>
    <property type="match status" value="1"/>
</dbReference>
<dbReference type="GO" id="GO:0005524">
    <property type="term" value="F:ATP binding"/>
    <property type="evidence" value="ECO:0007669"/>
    <property type="project" value="UniProtKB-KW"/>
</dbReference>
<dbReference type="PANTHER" id="PTHR10534">
    <property type="entry name" value="PYRIDOXAL KINASE"/>
    <property type="match status" value="1"/>
</dbReference>
<dbReference type="EMBL" id="JACCKS010000016">
    <property type="protein sequence ID" value="NZA39063.1"/>
    <property type="molecule type" value="Genomic_DNA"/>
</dbReference>
<protein>
    <recommendedName>
        <fullName evidence="1">pyridoxal kinase</fullName>
        <ecNumber evidence="1">2.7.1.35</ecNumber>
    </recommendedName>
</protein>
<evidence type="ECO:0000256" key="3">
    <source>
        <dbReference type="ARBA" id="ARBA00022741"/>
    </source>
</evidence>
<evidence type="ECO:0000256" key="1">
    <source>
        <dbReference type="ARBA" id="ARBA00012104"/>
    </source>
</evidence>
<reference evidence="7 8" key="1">
    <citation type="submission" date="2020-07" db="EMBL/GenBank/DDBJ databases">
        <title>Organ Donor 1.</title>
        <authorList>
            <person name="Marsh A.J."/>
            <person name="Azcarate-Peril M.A."/>
        </authorList>
    </citation>
    <scope>NUCLEOTIDE SEQUENCE [LARGE SCALE GENOMIC DNA]</scope>
    <source>
        <strain evidence="7 8">AMC0717</strain>
    </source>
</reference>
<dbReference type="CDD" id="cd01173">
    <property type="entry name" value="pyridoxal_pyridoxamine_kinase"/>
    <property type="match status" value="1"/>
</dbReference>
<dbReference type="NCBIfam" id="NF005491">
    <property type="entry name" value="PRK07105.1"/>
    <property type="match status" value="1"/>
</dbReference>
<dbReference type="SUPFAM" id="SSF53613">
    <property type="entry name" value="Ribokinase-like"/>
    <property type="match status" value="1"/>
</dbReference>
<evidence type="ECO:0000259" key="6">
    <source>
        <dbReference type="Pfam" id="PF08543"/>
    </source>
</evidence>
<sequence length="291" mass="32353">MQNTNDIPKGPLQRVAAIHDISGFGKCSMTVVLPILSAAGIEVVCMPTAVLSTHTGGFEGFTYRDLTEDLPAITEHWKSLDLHFSSIYSGFLGSPEQVDIVSNFMDTFNSDNTLVYVDPVMADEGELYSVFDDHMVDKMRELCEKADLLLPNITEACFLLKQPYQHGPYTRDYIEKLVRGLSDMGPEKVVLTGVYFDNEKLGAACYDRAEDKVEYAFSEKVPGQFHGTGDIFGSFCLAALLNGKSLLDSTQFAVDLTTDCILRTVARETKRREGVDFEGVLPEMMKRLELV</sequence>
<gene>
    <name evidence="7" type="ORF">H0N91_13240</name>
</gene>
<dbReference type="Proteomes" id="UP000586254">
    <property type="component" value="Unassembled WGS sequence"/>
</dbReference>
<organism evidence="7 8">
    <name type="scientific">Eubacterium callanderi</name>
    <dbReference type="NCBI Taxonomy" id="53442"/>
    <lineage>
        <taxon>Bacteria</taxon>
        <taxon>Bacillati</taxon>
        <taxon>Bacillota</taxon>
        <taxon>Clostridia</taxon>
        <taxon>Eubacteriales</taxon>
        <taxon>Eubacteriaceae</taxon>
        <taxon>Eubacterium</taxon>
    </lineage>
</organism>
<evidence type="ECO:0000256" key="4">
    <source>
        <dbReference type="ARBA" id="ARBA00022777"/>
    </source>
</evidence>
<keyword evidence="4 7" id="KW-0418">Kinase</keyword>
<keyword evidence="5" id="KW-0067">ATP-binding</keyword>
<keyword evidence="3" id="KW-0547">Nucleotide-binding</keyword>
<dbReference type="GO" id="GO:0008478">
    <property type="term" value="F:pyridoxal kinase activity"/>
    <property type="evidence" value="ECO:0007669"/>
    <property type="project" value="UniProtKB-EC"/>
</dbReference>
<dbReference type="Pfam" id="PF08543">
    <property type="entry name" value="Phos_pyr_kin"/>
    <property type="match status" value="1"/>
</dbReference>
<dbReference type="EC" id="2.7.1.35" evidence="1"/>
<dbReference type="Gene3D" id="3.40.1190.20">
    <property type="match status" value="1"/>
</dbReference>